<sequence>MGGNTSSARHPHDDTVDFGSLLPQGVYTGPQDWNQQVVAQLIADRKLAPFYRPLEDYDESWDDDRILASRKERVDPNAPDQSENTNSGAVPEAPGHLPPPPPSQSTRTSSKQARPTSSREPLRITEASVYRGAVECPICFLYYPPNINHSRCCDHPICTECFVQIKRAEPTTTHIVSEPACCPYCVQDNFGVLYTPPPWRAGIGSEGHPPPTRPEPSEGASRMKSRRKSFGADSPDVVTIDQIRPDWEAKLAAVRAAVARRANRRIIMRQVGDRLIPVGISSGRIHSIGQEVPPPGSHDSSPGGQSDENGRGSRRRRGGPGGDINQYLGSMGLAGQDLEELMVMEAMRLSLMEHEEAQRKQAQEKKTADSKAAAAANTNTNTQNAGSSNAASS</sequence>
<feature type="region of interest" description="Disordered" evidence="3">
    <location>
        <begin position="1"/>
        <end position="23"/>
    </location>
</feature>
<feature type="non-terminal residue" evidence="5">
    <location>
        <position position="393"/>
    </location>
</feature>
<evidence type="ECO:0000313" key="5">
    <source>
        <dbReference type="EMBL" id="KZT44148.1"/>
    </source>
</evidence>
<evidence type="ECO:0000256" key="2">
    <source>
        <dbReference type="PROSITE-ProRule" id="PRU00175"/>
    </source>
</evidence>
<keyword evidence="6" id="KW-1185">Reference proteome</keyword>
<gene>
    <name evidence="5" type="ORF">SISSUDRAFT_977061</name>
</gene>
<evidence type="ECO:0000313" key="6">
    <source>
        <dbReference type="Proteomes" id="UP000076798"/>
    </source>
</evidence>
<dbReference type="OrthoDB" id="21471at2759"/>
<reference evidence="5 6" key="1">
    <citation type="journal article" date="2016" name="Mol. Biol. Evol.">
        <title>Comparative Genomics of Early-Diverging Mushroom-Forming Fungi Provides Insights into the Origins of Lignocellulose Decay Capabilities.</title>
        <authorList>
            <person name="Nagy L.G."/>
            <person name="Riley R."/>
            <person name="Tritt A."/>
            <person name="Adam C."/>
            <person name="Daum C."/>
            <person name="Floudas D."/>
            <person name="Sun H."/>
            <person name="Yadav J.S."/>
            <person name="Pangilinan J."/>
            <person name="Larsson K.H."/>
            <person name="Matsuura K."/>
            <person name="Barry K."/>
            <person name="Labutti K."/>
            <person name="Kuo R."/>
            <person name="Ohm R.A."/>
            <person name="Bhattacharya S.S."/>
            <person name="Shirouzu T."/>
            <person name="Yoshinaga Y."/>
            <person name="Martin F.M."/>
            <person name="Grigoriev I.V."/>
            <person name="Hibbett D.S."/>
        </authorList>
    </citation>
    <scope>NUCLEOTIDE SEQUENCE [LARGE SCALE GENOMIC DNA]</scope>
    <source>
        <strain evidence="5 6">HHB10207 ss-3</strain>
    </source>
</reference>
<feature type="compositionally biased region" description="Basic and acidic residues" evidence="3">
    <location>
        <begin position="354"/>
        <end position="369"/>
    </location>
</feature>
<dbReference type="CDD" id="cd24139">
    <property type="entry name" value="SIP5-like"/>
    <property type="match status" value="1"/>
</dbReference>
<evidence type="ECO:0000259" key="4">
    <source>
        <dbReference type="PROSITE" id="PS50089"/>
    </source>
</evidence>
<name>A0A166IWP1_9AGAM</name>
<feature type="compositionally biased region" description="Low complexity" evidence="3">
    <location>
        <begin position="370"/>
        <end position="393"/>
    </location>
</feature>
<dbReference type="InterPro" id="IPR039301">
    <property type="entry name" value="Sip5/DA2"/>
</dbReference>
<keyword evidence="2" id="KW-0479">Metal-binding</keyword>
<feature type="region of interest" description="Disordered" evidence="3">
    <location>
        <begin position="201"/>
        <end position="233"/>
    </location>
</feature>
<feature type="compositionally biased region" description="Polar residues" evidence="3">
    <location>
        <begin position="79"/>
        <end position="88"/>
    </location>
</feature>
<dbReference type="PROSITE" id="PS50089">
    <property type="entry name" value="ZF_RING_2"/>
    <property type="match status" value="1"/>
</dbReference>
<accession>A0A166IWP1</accession>
<feature type="compositionally biased region" description="Low complexity" evidence="3">
    <location>
        <begin position="297"/>
        <end position="306"/>
    </location>
</feature>
<dbReference type="SUPFAM" id="SSF57850">
    <property type="entry name" value="RING/U-box"/>
    <property type="match status" value="1"/>
</dbReference>
<feature type="compositionally biased region" description="Polar residues" evidence="3">
    <location>
        <begin position="104"/>
        <end position="119"/>
    </location>
</feature>
<evidence type="ECO:0000256" key="1">
    <source>
        <dbReference type="ARBA" id="ARBA00010402"/>
    </source>
</evidence>
<dbReference type="InterPro" id="IPR001841">
    <property type="entry name" value="Znf_RING"/>
</dbReference>
<feature type="domain" description="RING-type" evidence="4">
    <location>
        <begin position="136"/>
        <end position="185"/>
    </location>
</feature>
<dbReference type="GO" id="GO:0008270">
    <property type="term" value="F:zinc ion binding"/>
    <property type="evidence" value="ECO:0007669"/>
    <property type="project" value="UniProtKB-KW"/>
</dbReference>
<evidence type="ECO:0000256" key="3">
    <source>
        <dbReference type="SAM" id="MobiDB-lite"/>
    </source>
</evidence>
<comment type="similarity">
    <text evidence="1">Belongs to the SIP5 family.</text>
</comment>
<feature type="region of interest" description="Disordered" evidence="3">
    <location>
        <begin position="70"/>
        <end position="124"/>
    </location>
</feature>
<dbReference type="STRING" id="1314776.A0A166IWP1"/>
<organism evidence="5 6">
    <name type="scientific">Sistotremastrum suecicum HHB10207 ss-3</name>
    <dbReference type="NCBI Taxonomy" id="1314776"/>
    <lineage>
        <taxon>Eukaryota</taxon>
        <taxon>Fungi</taxon>
        <taxon>Dikarya</taxon>
        <taxon>Basidiomycota</taxon>
        <taxon>Agaricomycotina</taxon>
        <taxon>Agaricomycetes</taxon>
        <taxon>Sistotremastrales</taxon>
        <taxon>Sistotremastraceae</taxon>
        <taxon>Sistotremastrum</taxon>
    </lineage>
</organism>
<dbReference type="EMBL" id="KV428005">
    <property type="protein sequence ID" value="KZT44148.1"/>
    <property type="molecule type" value="Genomic_DNA"/>
</dbReference>
<keyword evidence="2" id="KW-0862">Zinc</keyword>
<proteinExistence type="inferred from homology"/>
<keyword evidence="2" id="KW-0863">Zinc-finger</keyword>
<dbReference type="PANTHER" id="PTHR31315:SF1">
    <property type="entry name" value="PROTEIN SIP5"/>
    <property type="match status" value="1"/>
</dbReference>
<dbReference type="PANTHER" id="PTHR31315">
    <property type="entry name" value="PROTEIN SIP5"/>
    <property type="match status" value="1"/>
</dbReference>
<feature type="region of interest" description="Disordered" evidence="3">
    <location>
        <begin position="354"/>
        <end position="393"/>
    </location>
</feature>
<dbReference type="AlphaFoldDB" id="A0A166IWP1"/>
<feature type="region of interest" description="Disordered" evidence="3">
    <location>
        <begin position="285"/>
        <end position="329"/>
    </location>
</feature>
<dbReference type="GO" id="GO:0005737">
    <property type="term" value="C:cytoplasm"/>
    <property type="evidence" value="ECO:0007669"/>
    <property type="project" value="TreeGrafter"/>
</dbReference>
<protein>
    <recommendedName>
        <fullName evidence="4">RING-type domain-containing protein</fullName>
    </recommendedName>
</protein>
<dbReference type="Proteomes" id="UP000076798">
    <property type="component" value="Unassembled WGS sequence"/>
</dbReference>